<name>A0A9C7GCT4_9BACI</name>
<keyword evidence="6" id="KW-1185">Reference proteome</keyword>
<dbReference type="NCBIfam" id="NF010125">
    <property type="entry name" value="PRK13602.1"/>
    <property type="match status" value="1"/>
</dbReference>
<comment type="similarity">
    <text evidence="3">Belongs to the eukaryotic ribosomal protein eL8 family.</text>
</comment>
<dbReference type="EMBL" id="CAKJTG010000027">
    <property type="protein sequence ID" value="CAG9610031.1"/>
    <property type="molecule type" value="Genomic_DNA"/>
</dbReference>
<dbReference type="Pfam" id="PF01248">
    <property type="entry name" value="Ribosomal_L7Ae"/>
    <property type="match status" value="1"/>
</dbReference>
<keyword evidence="2 3" id="KW-0694">RNA-binding</keyword>
<evidence type="ECO:0000256" key="2">
    <source>
        <dbReference type="ARBA" id="ARBA00022884"/>
    </source>
</evidence>
<feature type="domain" description="Ribosomal protein eL8/eL30/eS12/Gadd45" evidence="4">
    <location>
        <begin position="4"/>
        <end position="80"/>
    </location>
</feature>
<dbReference type="PRINTS" id="PR00884">
    <property type="entry name" value="RIBOSOMALHS6"/>
</dbReference>
<dbReference type="Gene3D" id="3.30.1330.30">
    <property type="match status" value="1"/>
</dbReference>
<dbReference type="InterPro" id="IPR022991">
    <property type="entry name" value="Ribosomal_eL30_CS"/>
</dbReference>
<dbReference type="GO" id="GO:0003723">
    <property type="term" value="F:RNA binding"/>
    <property type="evidence" value="ECO:0007669"/>
    <property type="project" value="UniProtKB-UniRule"/>
</dbReference>
<dbReference type="InterPro" id="IPR004038">
    <property type="entry name" value="Ribosomal_eL8/eL30/eS12/Gad45"/>
</dbReference>
<dbReference type="Proteomes" id="UP000789845">
    <property type="component" value="Unassembled WGS sequence"/>
</dbReference>
<comment type="similarity">
    <text evidence="1">Belongs to the eukaryotic ribosomal protein eL30 family.</text>
</comment>
<evidence type="ECO:0000256" key="1">
    <source>
        <dbReference type="ARBA" id="ARBA00007326"/>
    </source>
</evidence>
<evidence type="ECO:0000259" key="4">
    <source>
        <dbReference type="Pfam" id="PF01248"/>
    </source>
</evidence>
<reference evidence="5" key="1">
    <citation type="submission" date="2021-10" db="EMBL/GenBank/DDBJ databases">
        <authorList>
            <person name="Criscuolo A."/>
        </authorList>
    </citation>
    <scope>NUCLEOTIDE SEQUENCE</scope>
    <source>
        <strain evidence="5">CIP111885</strain>
    </source>
</reference>
<sequence>MSYEKVLQAKEVIVGTKQTVKALKEGKVKHLVVASDADSKVTSKVLQAANDVQVPISYVDSMKKLGKACGIEVAAAAVAILY</sequence>
<dbReference type="HAMAP" id="MF_00574">
    <property type="entry name" value="Ribosomal_eL8_Bact"/>
    <property type="match status" value="1"/>
</dbReference>
<proteinExistence type="inferred from homology"/>
<accession>A0A9C7GCT4</accession>
<gene>
    <name evidence="5" type="primary">rplGB</name>
    <name evidence="5" type="ORF">NEOCIP111885_03775</name>
</gene>
<dbReference type="InterPro" id="IPR029064">
    <property type="entry name" value="Ribosomal_eL30-like_sf"/>
</dbReference>
<dbReference type="SUPFAM" id="SSF55315">
    <property type="entry name" value="L30e-like"/>
    <property type="match status" value="1"/>
</dbReference>
<evidence type="ECO:0000313" key="5">
    <source>
        <dbReference type="EMBL" id="CAG9610031.1"/>
    </source>
</evidence>
<dbReference type="InterPro" id="IPR023460">
    <property type="entry name" value="RNA_bf_YbxF-like"/>
</dbReference>
<comment type="caution">
    <text evidence="5">The sequence shown here is derived from an EMBL/GenBank/DDBJ whole genome shotgun (WGS) entry which is preliminary data.</text>
</comment>
<protein>
    <recommendedName>
        <fullName evidence="3">RNA-binding protein NEOCIP111885_03775</fullName>
    </recommendedName>
    <alternativeName>
        <fullName evidence="3">Ribosomal protein eL8-like</fullName>
    </alternativeName>
</protein>
<organism evidence="5 6">
    <name type="scientific">Pseudoneobacillus rhizosphaerae</name>
    <dbReference type="NCBI Taxonomy" id="2880968"/>
    <lineage>
        <taxon>Bacteria</taxon>
        <taxon>Bacillati</taxon>
        <taxon>Bacillota</taxon>
        <taxon>Bacilli</taxon>
        <taxon>Bacillales</taxon>
        <taxon>Bacillaceae</taxon>
        <taxon>Pseudoneobacillus</taxon>
    </lineage>
</organism>
<dbReference type="RefSeq" id="WP_230498258.1">
    <property type="nucleotide sequence ID" value="NZ_CAKJTG010000027.1"/>
</dbReference>
<evidence type="ECO:0000313" key="6">
    <source>
        <dbReference type="Proteomes" id="UP000789845"/>
    </source>
</evidence>
<evidence type="ECO:0000256" key="3">
    <source>
        <dbReference type="HAMAP-Rule" id="MF_00574"/>
    </source>
</evidence>
<dbReference type="PROSITE" id="PS00709">
    <property type="entry name" value="RIBOSOMAL_L30E_1"/>
    <property type="match status" value="1"/>
</dbReference>
<dbReference type="AlphaFoldDB" id="A0A9C7GCT4"/>